<keyword evidence="1" id="KW-0472">Membrane</keyword>
<keyword evidence="1" id="KW-1133">Transmembrane helix</keyword>
<evidence type="ECO:0000313" key="3">
    <source>
        <dbReference type="EnsemblPlants" id="PNT68953"/>
    </source>
</evidence>
<feature type="transmembrane region" description="Helical" evidence="1">
    <location>
        <begin position="44"/>
        <end position="66"/>
    </location>
</feature>
<evidence type="ECO:0000313" key="2">
    <source>
        <dbReference type="EMBL" id="PNT68953.1"/>
    </source>
</evidence>
<reference evidence="2 3" key="1">
    <citation type="journal article" date="2010" name="Nature">
        <title>Genome sequencing and analysis of the model grass Brachypodium distachyon.</title>
        <authorList>
            <consortium name="International Brachypodium Initiative"/>
        </authorList>
    </citation>
    <scope>NUCLEOTIDE SEQUENCE [LARGE SCALE GENOMIC DNA]</scope>
    <source>
        <strain evidence="2 3">Bd21</strain>
    </source>
</reference>
<evidence type="ECO:0000256" key="1">
    <source>
        <dbReference type="SAM" id="Phobius"/>
    </source>
</evidence>
<feature type="transmembrane region" description="Helical" evidence="1">
    <location>
        <begin position="21"/>
        <end position="38"/>
    </location>
</feature>
<dbReference type="Proteomes" id="UP000008810">
    <property type="component" value="Chromosome 3"/>
</dbReference>
<reference evidence="2" key="2">
    <citation type="submission" date="2017-06" db="EMBL/GenBank/DDBJ databases">
        <title>WGS assembly of Brachypodium distachyon.</title>
        <authorList>
            <consortium name="The International Brachypodium Initiative"/>
            <person name="Lucas S."/>
            <person name="Harmon-Smith M."/>
            <person name="Lail K."/>
            <person name="Tice H."/>
            <person name="Grimwood J."/>
            <person name="Bruce D."/>
            <person name="Barry K."/>
            <person name="Shu S."/>
            <person name="Lindquist E."/>
            <person name="Wang M."/>
            <person name="Pitluck S."/>
            <person name="Vogel J.P."/>
            <person name="Garvin D.F."/>
            <person name="Mockler T.C."/>
            <person name="Schmutz J."/>
            <person name="Rokhsar D."/>
            <person name="Bevan M.W."/>
        </authorList>
    </citation>
    <scope>NUCLEOTIDE SEQUENCE</scope>
    <source>
        <strain evidence="2">Bd21</strain>
    </source>
</reference>
<dbReference type="InParanoid" id="A0A2K2D3U5"/>
<dbReference type="Gramene" id="PNT68953">
    <property type="protein sequence ID" value="PNT68953"/>
    <property type="gene ID" value="BRADI_3g47385v3"/>
</dbReference>
<keyword evidence="1" id="KW-0812">Transmembrane</keyword>
<reference evidence="3" key="3">
    <citation type="submission" date="2018-08" db="UniProtKB">
        <authorList>
            <consortium name="EnsemblPlants"/>
        </authorList>
    </citation>
    <scope>IDENTIFICATION</scope>
    <source>
        <strain evidence="3">cv. Bd21</strain>
    </source>
</reference>
<organism evidence="2">
    <name type="scientific">Brachypodium distachyon</name>
    <name type="common">Purple false brome</name>
    <name type="synonym">Trachynia distachya</name>
    <dbReference type="NCBI Taxonomy" id="15368"/>
    <lineage>
        <taxon>Eukaryota</taxon>
        <taxon>Viridiplantae</taxon>
        <taxon>Streptophyta</taxon>
        <taxon>Embryophyta</taxon>
        <taxon>Tracheophyta</taxon>
        <taxon>Spermatophyta</taxon>
        <taxon>Magnoliopsida</taxon>
        <taxon>Liliopsida</taxon>
        <taxon>Poales</taxon>
        <taxon>Poaceae</taxon>
        <taxon>BOP clade</taxon>
        <taxon>Pooideae</taxon>
        <taxon>Stipodae</taxon>
        <taxon>Brachypodieae</taxon>
        <taxon>Brachypodium</taxon>
    </lineage>
</organism>
<keyword evidence="4" id="KW-1185">Reference proteome</keyword>
<sequence>MSETRAREKEGQKHCRVLEPRRFHLHANCFGCVIWAPFDIAVDYHNLFCYFCVWLANFSYFHVYFFPQQIIK</sequence>
<protein>
    <submittedName>
        <fullName evidence="2 3">Uncharacterized protein</fullName>
    </submittedName>
</protein>
<proteinExistence type="predicted"/>
<accession>A0A2K2D3U5</accession>
<dbReference type="AlphaFoldDB" id="A0A2K2D3U5"/>
<name>A0A2K2D3U5_BRADI</name>
<gene>
    <name evidence="2" type="ORF">BRADI_3g47385v3</name>
</gene>
<evidence type="ECO:0000313" key="4">
    <source>
        <dbReference type="Proteomes" id="UP000008810"/>
    </source>
</evidence>
<dbReference type="EnsemblPlants" id="PNT68953">
    <property type="protein sequence ID" value="PNT68953"/>
    <property type="gene ID" value="BRADI_3g47385v3"/>
</dbReference>
<dbReference type="EMBL" id="CM000882">
    <property type="protein sequence ID" value="PNT68953.1"/>
    <property type="molecule type" value="Genomic_DNA"/>
</dbReference>